<gene>
    <name evidence="4" type="ORF">SAMN04488027_101122</name>
</gene>
<dbReference type="STRING" id="470826.SAMN04488027_101122"/>
<keyword evidence="1 2" id="KW-0732">Signal</keyword>
<name>A0A1G7TY72_9FLAO</name>
<evidence type="ECO:0000259" key="3">
    <source>
        <dbReference type="Pfam" id="PF18962"/>
    </source>
</evidence>
<dbReference type="Proteomes" id="UP000199296">
    <property type="component" value="Unassembled WGS sequence"/>
</dbReference>
<protein>
    <submittedName>
        <fullName evidence="4">Por secretion system C-terminal sorting domain-containing protein</fullName>
    </submittedName>
</protein>
<accession>A0A1G7TY72</accession>
<dbReference type="RefSeq" id="WP_093364261.1">
    <property type="nucleotide sequence ID" value="NZ_FNCW01000001.1"/>
</dbReference>
<dbReference type="EMBL" id="FNCW01000001">
    <property type="protein sequence ID" value="SDG40004.1"/>
    <property type="molecule type" value="Genomic_DNA"/>
</dbReference>
<keyword evidence="5" id="KW-1185">Reference proteome</keyword>
<evidence type="ECO:0000256" key="2">
    <source>
        <dbReference type="SAM" id="SignalP"/>
    </source>
</evidence>
<evidence type="ECO:0000313" key="4">
    <source>
        <dbReference type="EMBL" id="SDG40004.1"/>
    </source>
</evidence>
<sequence>MNKIILFLFFSIFTCITAPCNAQGTTSSTNKTAEYVFISDGEWTNPDNWKNQSIPPTSSKILIQANLVLNVSVVLSDLEIRDGASIAINSQTLLSVTGHIKNDGEIYGEGELVLNASSPQYIRGNGSYVNLRLSNPTSVHLKDKMDVYGNLYVDAGNFVTNNNLHLRCDLTTDKTAQVGRVSGHISGKVTVEHCYTARRAFRLVSPSVTTFTSIHKNWQEDADSYFDEDVPENYGTHITGLNPGDGPAYLHQDGEKGFDFSPSGDASMFVFNNQQAEFIPIDNTNVNKLKAGSPYKILVRGDRSINIYSNSASPTPTRLRAEGELVTGDYTKTDLSTAKDGFSLIGNPYHAQVDMNKVLAKSKNIRKDVYYVWDPKLGGVQDLEEGGGRGAYVVVELPSGRNSSNSEASQYLQPMQAAFVQTIDENALTELNFSETDKVSEQEQTQAFSTSGERYLNIQLYNEISFNAASTPSDALRIDFGENNSNSANDDIGKLPNIDENFARLLDQNLVAWERRALLEDEEILPLYIDQYRRKNYILHFETSDVFEADIYLWDQYLETEILISEANPTYAFNVDSSVSASVDENRFSLRLKPVSLSASETQLSTTKLYPNPTQGSFSISGLEGVEEVSIYNMIGQRVYSQQTANLSQLLIRDFSAEAGIYLVKLTSKNQEQSFKLLKEN</sequence>
<reference evidence="4 5" key="1">
    <citation type="submission" date="2016-10" db="EMBL/GenBank/DDBJ databases">
        <authorList>
            <person name="de Groot N.N."/>
        </authorList>
    </citation>
    <scope>NUCLEOTIDE SEQUENCE [LARGE SCALE GENOMIC DNA]</scope>
    <source>
        <strain evidence="4 5">DSM 19803</strain>
    </source>
</reference>
<feature type="chain" id="PRO_5011655138" evidence="2">
    <location>
        <begin position="23"/>
        <end position="681"/>
    </location>
</feature>
<evidence type="ECO:0000256" key="1">
    <source>
        <dbReference type="ARBA" id="ARBA00022729"/>
    </source>
</evidence>
<organism evidence="4 5">
    <name type="scientific">Psychroflexus sediminis</name>
    <dbReference type="NCBI Taxonomy" id="470826"/>
    <lineage>
        <taxon>Bacteria</taxon>
        <taxon>Pseudomonadati</taxon>
        <taxon>Bacteroidota</taxon>
        <taxon>Flavobacteriia</taxon>
        <taxon>Flavobacteriales</taxon>
        <taxon>Flavobacteriaceae</taxon>
        <taxon>Psychroflexus</taxon>
    </lineage>
</organism>
<dbReference type="OrthoDB" id="643861at2"/>
<proteinExistence type="predicted"/>
<evidence type="ECO:0000313" key="5">
    <source>
        <dbReference type="Proteomes" id="UP000199296"/>
    </source>
</evidence>
<dbReference type="Pfam" id="PF18962">
    <property type="entry name" value="Por_Secre_tail"/>
    <property type="match status" value="1"/>
</dbReference>
<dbReference type="NCBIfam" id="TIGR04183">
    <property type="entry name" value="Por_Secre_tail"/>
    <property type="match status" value="1"/>
</dbReference>
<feature type="signal peptide" evidence="2">
    <location>
        <begin position="1"/>
        <end position="22"/>
    </location>
</feature>
<feature type="domain" description="Secretion system C-terminal sorting" evidence="3">
    <location>
        <begin position="609"/>
        <end position="676"/>
    </location>
</feature>
<dbReference type="InterPro" id="IPR026444">
    <property type="entry name" value="Secre_tail"/>
</dbReference>
<dbReference type="AlphaFoldDB" id="A0A1G7TY72"/>